<dbReference type="InterPro" id="IPR013216">
    <property type="entry name" value="Methyltransf_11"/>
</dbReference>
<evidence type="ECO:0000313" key="3">
    <source>
        <dbReference type="Proteomes" id="UP000431269"/>
    </source>
</evidence>
<dbReference type="Gene3D" id="1.10.10.10">
    <property type="entry name" value="Winged helix-like DNA-binding domain superfamily/Winged helix DNA-binding domain"/>
    <property type="match status" value="1"/>
</dbReference>
<dbReference type="Pfam" id="PF01022">
    <property type="entry name" value="HTH_5"/>
    <property type="match status" value="1"/>
</dbReference>
<accession>A0A6I6MUA0</accession>
<dbReference type="Proteomes" id="UP000431269">
    <property type="component" value="Chromosome"/>
</dbReference>
<gene>
    <name evidence="2" type="primary">ycgJ_2</name>
    <name evidence="2" type="ORF">DSM104635_02930</name>
</gene>
<dbReference type="SUPFAM" id="SSF46785">
    <property type="entry name" value="Winged helix' DNA-binding domain"/>
    <property type="match status" value="1"/>
</dbReference>
<feature type="domain" description="HTH arsR-type" evidence="1">
    <location>
        <begin position="10"/>
        <end position="104"/>
    </location>
</feature>
<keyword evidence="2" id="KW-0808">Transferase</keyword>
<dbReference type="PROSITE" id="PS50987">
    <property type="entry name" value="HTH_ARSR_2"/>
    <property type="match status" value="1"/>
</dbReference>
<dbReference type="EMBL" id="CP047045">
    <property type="protein sequence ID" value="QGZ96074.1"/>
    <property type="molecule type" value="Genomic_DNA"/>
</dbReference>
<evidence type="ECO:0000313" key="2">
    <source>
        <dbReference type="EMBL" id="QGZ96074.1"/>
    </source>
</evidence>
<dbReference type="AlphaFoldDB" id="A0A6I6MUA0"/>
<dbReference type="RefSeq" id="WP_158766888.1">
    <property type="nucleotide sequence ID" value="NZ_CP047045.1"/>
</dbReference>
<protein>
    <submittedName>
        <fullName evidence="2">Putative methyltransferase YcgJ</fullName>
        <ecNumber evidence="2">2.1.1.-</ecNumber>
    </submittedName>
</protein>
<evidence type="ECO:0000259" key="1">
    <source>
        <dbReference type="PROSITE" id="PS50987"/>
    </source>
</evidence>
<dbReference type="SUPFAM" id="SSF53335">
    <property type="entry name" value="S-adenosyl-L-methionine-dependent methyltransferases"/>
    <property type="match status" value="1"/>
</dbReference>
<dbReference type="InterPro" id="IPR029063">
    <property type="entry name" value="SAM-dependent_MTases_sf"/>
</dbReference>
<sequence length="325" mass="35411">MFISPTLPVPERRDASRVVGALKAAGEQTRLRALALLTEGELAVGELAQALDQSQPRVSRHLKLMTEAGLVERAPEGAWVFYRLPRLHSTERHLAEAALAMLDPGDPILVRDAERLGAIRSARDEAAAAYFERNAADWDRVRALHLPEADIDSAILAAAGAGPFDLMVDVGVGQGRMIQLFADRVRRAEGFDTSRQMLAIARASLDDLKAKAVVRFGDAYAPPIPHGAADLVTIHQVLHFLSDPGRAIAEAARMLKPGGRLVIVDFARHDLEFLREEHAHRRLGFDDAEVVEWCEGAGVRSVKATALAPKKRDSLTVKIWAGSKA</sequence>
<name>A0A6I6MUA0_9CAUL</name>
<proteinExistence type="predicted"/>
<dbReference type="CDD" id="cd02440">
    <property type="entry name" value="AdoMet_MTases"/>
    <property type="match status" value="1"/>
</dbReference>
<dbReference type="PANTHER" id="PTHR43861">
    <property type="entry name" value="TRANS-ACONITATE 2-METHYLTRANSFERASE-RELATED"/>
    <property type="match status" value="1"/>
</dbReference>
<dbReference type="InterPro" id="IPR036390">
    <property type="entry name" value="WH_DNA-bd_sf"/>
</dbReference>
<dbReference type="InterPro" id="IPR036388">
    <property type="entry name" value="WH-like_DNA-bd_sf"/>
</dbReference>
<dbReference type="GO" id="GO:0032259">
    <property type="term" value="P:methylation"/>
    <property type="evidence" value="ECO:0007669"/>
    <property type="project" value="UniProtKB-KW"/>
</dbReference>
<dbReference type="SMART" id="SM00418">
    <property type="entry name" value="HTH_ARSR"/>
    <property type="match status" value="1"/>
</dbReference>
<dbReference type="InterPro" id="IPR001845">
    <property type="entry name" value="HTH_ArsR_DNA-bd_dom"/>
</dbReference>
<dbReference type="InterPro" id="IPR011991">
    <property type="entry name" value="ArsR-like_HTH"/>
</dbReference>
<dbReference type="PRINTS" id="PR00778">
    <property type="entry name" value="HTHARSR"/>
</dbReference>
<organism evidence="2 3">
    <name type="scientific">Terricaulis silvestris</name>
    <dbReference type="NCBI Taxonomy" id="2686094"/>
    <lineage>
        <taxon>Bacteria</taxon>
        <taxon>Pseudomonadati</taxon>
        <taxon>Pseudomonadota</taxon>
        <taxon>Alphaproteobacteria</taxon>
        <taxon>Caulobacterales</taxon>
        <taxon>Caulobacteraceae</taxon>
        <taxon>Terricaulis</taxon>
    </lineage>
</organism>
<dbReference type="EC" id="2.1.1.-" evidence="2"/>
<keyword evidence="3" id="KW-1185">Reference proteome</keyword>
<dbReference type="GO" id="GO:0003700">
    <property type="term" value="F:DNA-binding transcription factor activity"/>
    <property type="evidence" value="ECO:0007669"/>
    <property type="project" value="InterPro"/>
</dbReference>
<dbReference type="Gene3D" id="3.40.50.150">
    <property type="entry name" value="Vaccinia Virus protein VP39"/>
    <property type="match status" value="1"/>
</dbReference>
<reference evidence="3" key="1">
    <citation type="submission" date="2019-12" db="EMBL/GenBank/DDBJ databases">
        <title>Complete genome of Terracaulis silvestris 0127_4.</title>
        <authorList>
            <person name="Vieira S."/>
            <person name="Riedel T."/>
            <person name="Sproer C."/>
            <person name="Pascual J."/>
            <person name="Boedeker C."/>
            <person name="Overmann J."/>
        </authorList>
    </citation>
    <scope>NUCLEOTIDE SEQUENCE [LARGE SCALE GENOMIC DNA]</scope>
    <source>
        <strain evidence="3">0127_4</strain>
    </source>
</reference>
<dbReference type="CDD" id="cd00090">
    <property type="entry name" value="HTH_ARSR"/>
    <property type="match status" value="1"/>
</dbReference>
<dbReference type="NCBIfam" id="NF033788">
    <property type="entry name" value="HTH_metalloreg"/>
    <property type="match status" value="1"/>
</dbReference>
<dbReference type="KEGG" id="tsv:DSM104635_02930"/>
<dbReference type="GO" id="GO:0008757">
    <property type="term" value="F:S-adenosylmethionine-dependent methyltransferase activity"/>
    <property type="evidence" value="ECO:0007669"/>
    <property type="project" value="InterPro"/>
</dbReference>
<keyword evidence="2" id="KW-0489">Methyltransferase</keyword>
<dbReference type="Pfam" id="PF08241">
    <property type="entry name" value="Methyltransf_11"/>
    <property type="match status" value="1"/>
</dbReference>